<feature type="region of interest" description="Disordered" evidence="2">
    <location>
        <begin position="1"/>
        <end position="39"/>
    </location>
</feature>
<name>A0A8H3HZY4_9AGAM</name>
<evidence type="ECO:0000313" key="4">
    <source>
        <dbReference type="Proteomes" id="UP000663827"/>
    </source>
</evidence>
<protein>
    <submittedName>
        <fullName evidence="3">Uncharacterized protein</fullName>
    </submittedName>
</protein>
<dbReference type="AlphaFoldDB" id="A0A8H3HZY4"/>
<sequence>MSGNRKVMFDLSPKRSSLPALDDKDSAVVLPSPQPSTDDLTNQISALRTELRDGRLLQARQRSQLDREAAHIAELTWKYKDIKQERQELKTKLVQEQDSAAAIHKRLVVAVKNHAEAQDKCARTMAECEGLRMLNEELSLMNKGLVVSRNEVKVEFEEKIAEMECTYRDQFEEAQVAFTHELKETREELANEGVKKIQALKKELDGRDAKIKKLEHDLNRQCEINAMFTLDYDRDTNFTKHLSVPLTIPVPEASASRPSSGQSGSTRSRLPSPRRPLIHLESNNVTTRKRSRVPSGRGNKDDSPSSATDKSDPEQGAMSKSSWQDRQDRSHKRTRLGYPSTSVDQS</sequence>
<feature type="compositionally biased region" description="Basic and acidic residues" evidence="2">
    <location>
        <begin position="298"/>
        <end position="313"/>
    </location>
</feature>
<keyword evidence="1" id="KW-0175">Coiled coil</keyword>
<feature type="compositionally biased region" description="Low complexity" evidence="2">
    <location>
        <begin position="253"/>
        <end position="271"/>
    </location>
</feature>
<feature type="coiled-coil region" evidence="1">
    <location>
        <begin position="72"/>
        <end position="99"/>
    </location>
</feature>
<organism evidence="3 4">
    <name type="scientific">Rhizoctonia solani</name>
    <dbReference type="NCBI Taxonomy" id="456999"/>
    <lineage>
        <taxon>Eukaryota</taxon>
        <taxon>Fungi</taxon>
        <taxon>Dikarya</taxon>
        <taxon>Basidiomycota</taxon>
        <taxon>Agaricomycotina</taxon>
        <taxon>Agaricomycetes</taxon>
        <taxon>Cantharellales</taxon>
        <taxon>Ceratobasidiaceae</taxon>
        <taxon>Rhizoctonia</taxon>
    </lineage>
</organism>
<feature type="non-terminal residue" evidence="3">
    <location>
        <position position="1"/>
    </location>
</feature>
<evidence type="ECO:0000313" key="3">
    <source>
        <dbReference type="EMBL" id="CAE7191223.1"/>
    </source>
</evidence>
<feature type="region of interest" description="Disordered" evidence="2">
    <location>
        <begin position="249"/>
        <end position="346"/>
    </location>
</feature>
<gene>
    <name evidence="3" type="ORF">RDB_LOCUS127939</name>
</gene>
<accession>A0A8H3HZY4</accession>
<evidence type="ECO:0000256" key="2">
    <source>
        <dbReference type="SAM" id="MobiDB-lite"/>
    </source>
</evidence>
<dbReference type="Proteomes" id="UP000663827">
    <property type="component" value="Unassembled WGS sequence"/>
</dbReference>
<evidence type="ECO:0000256" key="1">
    <source>
        <dbReference type="SAM" id="Coils"/>
    </source>
</evidence>
<dbReference type="EMBL" id="CAJNJQ010003068">
    <property type="protein sequence ID" value="CAE7191223.1"/>
    <property type="molecule type" value="Genomic_DNA"/>
</dbReference>
<reference evidence="3" key="1">
    <citation type="submission" date="2021-01" db="EMBL/GenBank/DDBJ databases">
        <authorList>
            <person name="Kaushik A."/>
        </authorList>
    </citation>
    <scope>NUCLEOTIDE SEQUENCE</scope>
    <source>
        <strain evidence="3">AG5</strain>
    </source>
</reference>
<comment type="caution">
    <text evidence="3">The sequence shown here is derived from an EMBL/GenBank/DDBJ whole genome shotgun (WGS) entry which is preliminary data.</text>
</comment>
<proteinExistence type="predicted"/>